<dbReference type="InterPro" id="IPR003509">
    <property type="entry name" value="UPF0102_YraN-like"/>
</dbReference>
<evidence type="ECO:0000313" key="3">
    <source>
        <dbReference type="Proteomes" id="UP001204320"/>
    </source>
</evidence>
<dbReference type="Proteomes" id="UP001204320">
    <property type="component" value="Unassembled WGS sequence"/>
</dbReference>
<dbReference type="Gene3D" id="3.40.1350.10">
    <property type="match status" value="1"/>
</dbReference>
<dbReference type="RefSeq" id="WP_258499060.1">
    <property type="nucleotide sequence ID" value="NZ_JANSKA010000003.1"/>
</dbReference>
<organism evidence="2 3">
    <name type="scientific">Tractidigestivibacter montrealensis</name>
    <dbReference type="NCBI Taxonomy" id="2972466"/>
    <lineage>
        <taxon>Bacteria</taxon>
        <taxon>Bacillati</taxon>
        <taxon>Actinomycetota</taxon>
        <taxon>Coriobacteriia</taxon>
        <taxon>Coriobacteriales</taxon>
        <taxon>Atopobiaceae</taxon>
        <taxon>Tractidigestivibacter</taxon>
    </lineage>
</organism>
<evidence type="ECO:0000256" key="1">
    <source>
        <dbReference type="ARBA" id="ARBA00006738"/>
    </source>
</evidence>
<gene>
    <name evidence="2" type="ORF">NVS32_05965</name>
</gene>
<proteinExistence type="inferred from homology"/>
<dbReference type="InterPro" id="IPR011335">
    <property type="entry name" value="Restrct_endonuc-II-like"/>
</dbReference>
<evidence type="ECO:0000313" key="2">
    <source>
        <dbReference type="EMBL" id="MCR9036494.1"/>
    </source>
</evidence>
<reference evidence="2 3" key="1">
    <citation type="submission" date="2022-08" db="EMBL/GenBank/DDBJ databases">
        <title>Tractidigestivibacter montrealensis type strain KD21.</title>
        <authorList>
            <person name="Diop K."/>
            <person name="Richard C."/>
            <person name="Routy B."/>
        </authorList>
    </citation>
    <scope>NUCLEOTIDE SEQUENCE [LARGE SCALE GENOMIC DNA]</scope>
    <source>
        <strain evidence="2 3">KD21</strain>
    </source>
</reference>
<accession>A0ABT1Z8F3</accession>
<comment type="caution">
    <text evidence="2">The sequence shown here is derived from an EMBL/GenBank/DDBJ whole genome shotgun (WGS) entry which is preliminary data.</text>
</comment>
<keyword evidence="3" id="KW-1185">Reference proteome</keyword>
<comment type="similarity">
    <text evidence="1">Belongs to the UPF0102 family.</text>
</comment>
<protein>
    <submittedName>
        <fullName evidence="2">YraN family protein</fullName>
    </submittedName>
</protein>
<dbReference type="InterPro" id="IPR011856">
    <property type="entry name" value="tRNA_endonuc-like_dom_sf"/>
</dbReference>
<sequence>MEAIDTRATRGIRVYLEHRGFEILEDGWAHGGDVADLIARDEDELVFVHCQVTQNGGEGFPEEDADRAALERLAAAYLAEHLDSEDIRIRLDVVSMLIVGEAPALLRHHLNALGRSKRRAPGSFGSRGALALKAACSVYRAMMTVTNSGIIFSRSRLRPVGFRTSLPGS</sequence>
<dbReference type="Pfam" id="PF02021">
    <property type="entry name" value="UPF0102"/>
    <property type="match status" value="1"/>
</dbReference>
<dbReference type="EMBL" id="JANSKA010000003">
    <property type="protein sequence ID" value="MCR9036494.1"/>
    <property type="molecule type" value="Genomic_DNA"/>
</dbReference>
<dbReference type="SUPFAM" id="SSF52980">
    <property type="entry name" value="Restriction endonuclease-like"/>
    <property type="match status" value="1"/>
</dbReference>
<name>A0ABT1Z8F3_9ACTN</name>